<dbReference type="AlphaFoldDB" id="A0AAE0FBS7"/>
<dbReference type="Proteomes" id="UP001190700">
    <property type="component" value="Unassembled WGS sequence"/>
</dbReference>
<accession>A0AAE0FBS7</accession>
<evidence type="ECO:0000313" key="2">
    <source>
        <dbReference type="Proteomes" id="UP001190700"/>
    </source>
</evidence>
<dbReference type="Gene3D" id="2.60.120.330">
    <property type="entry name" value="B-lactam Antibiotic, Isopenicillin N Synthase, Chain"/>
    <property type="match status" value="1"/>
</dbReference>
<reference evidence="1 2" key="1">
    <citation type="journal article" date="2015" name="Genome Biol. Evol.">
        <title>Comparative Genomics of a Bacterivorous Green Alga Reveals Evolutionary Causalities and Consequences of Phago-Mixotrophic Mode of Nutrition.</title>
        <authorList>
            <person name="Burns J.A."/>
            <person name="Paasch A."/>
            <person name="Narechania A."/>
            <person name="Kim E."/>
        </authorList>
    </citation>
    <scope>NUCLEOTIDE SEQUENCE [LARGE SCALE GENOMIC DNA]</scope>
    <source>
        <strain evidence="1 2">PLY_AMNH</strain>
    </source>
</reference>
<dbReference type="InterPro" id="IPR027443">
    <property type="entry name" value="IPNS-like_sf"/>
</dbReference>
<evidence type="ECO:0000313" key="1">
    <source>
        <dbReference type="EMBL" id="KAK3256735.1"/>
    </source>
</evidence>
<proteinExistence type="predicted"/>
<protein>
    <submittedName>
        <fullName evidence="1">Uncharacterized protein</fullName>
    </submittedName>
</protein>
<name>A0AAE0FBS7_9CHLO</name>
<sequence length="121" mass="13583">MSHASLQRVAEACLHSCVDTCVADFFDGSSTVLDVFFYPGVDETSPSPCTAHEDKGWVTVIADNESALEVYDRQRDTWDRLMLGTNEVVVIANRELARPQAISRGERFLIKFQECIRQSVL</sequence>
<keyword evidence="2" id="KW-1185">Reference proteome</keyword>
<gene>
    <name evidence="1" type="ORF">CYMTET_34144</name>
</gene>
<dbReference type="EMBL" id="LGRX02021387">
    <property type="protein sequence ID" value="KAK3256735.1"/>
    <property type="molecule type" value="Genomic_DNA"/>
</dbReference>
<comment type="caution">
    <text evidence="1">The sequence shown here is derived from an EMBL/GenBank/DDBJ whole genome shotgun (WGS) entry which is preliminary data.</text>
</comment>
<organism evidence="1 2">
    <name type="scientific">Cymbomonas tetramitiformis</name>
    <dbReference type="NCBI Taxonomy" id="36881"/>
    <lineage>
        <taxon>Eukaryota</taxon>
        <taxon>Viridiplantae</taxon>
        <taxon>Chlorophyta</taxon>
        <taxon>Pyramimonadophyceae</taxon>
        <taxon>Pyramimonadales</taxon>
        <taxon>Pyramimonadaceae</taxon>
        <taxon>Cymbomonas</taxon>
    </lineage>
</organism>